<dbReference type="InterPro" id="IPR016186">
    <property type="entry name" value="C-type_lectin-like/link_sf"/>
</dbReference>
<gene>
    <name evidence="2" type="ORF">BA177_14970</name>
</gene>
<feature type="chain" id="PRO_5008260391" description="Lectin" evidence="1">
    <location>
        <begin position="18"/>
        <end position="204"/>
    </location>
</feature>
<evidence type="ECO:0000313" key="2">
    <source>
        <dbReference type="EMBL" id="ANO53290.1"/>
    </source>
</evidence>
<sequence length="204" mass="21202">MKGVALCGLIVAGIALAQQPTGPMSFFLTSAGSGKGGDLGGLKGADAICQNLAESAGSEGLTWRAYLSTQGENAVNARDRIGKGPWFNANGNRIAADVDELHSVMNRISAYTAVDERGRAIPGSGMAPNRHDILTGSKIDGTAYAESEDMTCGNWTDSSDNGKARLGHHDYAAWNSAHNSRGCSQSALISTGGDGLFYCFAVQN</sequence>
<dbReference type="OrthoDB" id="3078267at2"/>
<dbReference type="EMBL" id="CP016268">
    <property type="protein sequence ID" value="ANO53290.1"/>
    <property type="molecule type" value="Genomic_DNA"/>
</dbReference>
<name>A0A193LL40_9GAMM</name>
<accession>A0A193LL40</accession>
<dbReference type="AlphaFoldDB" id="A0A193LL40"/>
<dbReference type="STRING" id="1548547.BA177_14970"/>
<dbReference type="Proteomes" id="UP000092695">
    <property type="component" value="Chromosome"/>
</dbReference>
<keyword evidence="1" id="KW-0732">Signal</keyword>
<dbReference type="Gene3D" id="3.10.100.10">
    <property type="entry name" value="Mannose-Binding Protein A, subunit A"/>
    <property type="match status" value="1"/>
</dbReference>
<protein>
    <recommendedName>
        <fullName evidence="4">Lectin</fullName>
    </recommendedName>
</protein>
<evidence type="ECO:0008006" key="4">
    <source>
        <dbReference type="Google" id="ProtNLM"/>
    </source>
</evidence>
<dbReference type="SUPFAM" id="SSF56436">
    <property type="entry name" value="C-type lectin-like"/>
    <property type="match status" value="1"/>
</dbReference>
<dbReference type="KEGG" id="woc:BA177_14970"/>
<keyword evidence="3" id="KW-1185">Reference proteome</keyword>
<organism evidence="2 3">
    <name type="scientific">Woeseia oceani</name>
    <dbReference type="NCBI Taxonomy" id="1548547"/>
    <lineage>
        <taxon>Bacteria</taxon>
        <taxon>Pseudomonadati</taxon>
        <taxon>Pseudomonadota</taxon>
        <taxon>Gammaproteobacteria</taxon>
        <taxon>Woeseiales</taxon>
        <taxon>Woeseiaceae</taxon>
        <taxon>Woeseia</taxon>
    </lineage>
</organism>
<dbReference type="InterPro" id="IPR016187">
    <property type="entry name" value="CTDL_fold"/>
</dbReference>
<feature type="signal peptide" evidence="1">
    <location>
        <begin position="1"/>
        <end position="17"/>
    </location>
</feature>
<proteinExistence type="predicted"/>
<evidence type="ECO:0000313" key="3">
    <source>
        <dbReference type="Proteomes" id="UP000092695"/>
    </source>
</evidence>
<reference evidence="2 3" key="1">
    <citation type="submission" date="2016-06" db="EMBL/GenBank/DDBJ databases">
        <title>Complete genome sequence of a deep-branching marine Gamma Proteobacterium Woeseia oceani type strain XK5.</title>
        <authorList>
            <person name="Mu D."/>
            <person name="Du Z."/>
        </authorList>
    </citation>
    <scope>NUCLEOTIDE SEQUENCE [LARGE SCALE GENOMIC DNA]</scope>
    <source>
        <strain evidence="2 3">XK5</strain>
    </source>
</reference>
<evidence type="ECO:0000256" key="1">
    <source>
        <dbReference type="SAM" id="SignalP"/>
    </source>
</evidence>